<dbReference type="EMBL" id="VOKX01000007">
    <property type="protein sequence ID" value="KAB7851246.1"/>
    <property type="molecule type" value="Genomic_DNA"/>
</dbReference>
<organism evidence="2 3">
    <name type="scientific">Streptomyces mobaraensis</name>
    <name type="common">Streptoverticillium mobaraense</name>
    <dbReference type="NCBI Taxonomy" id="35621"/>
    <lineage>
        <taxon>Bacteria</taxon>
        <taxon>Bacillati</taxon>
        <taxon>Actinomycetota</taxon>
        <taxon>Actinomycetes</taxon>
        <taxon>Kitasatosporales</taxon>
        <taxon>Streptomycetaceae</taxon>
        <taxon>Streptomyces</taxon>
    </lineage>
</organism>
<gene>
    <name evidence="2" type="ORF">FRZ00_03770</name>
</gene>
<keyword evidence="1" id="KW-0732">Signal</keyword>
<protein>
    <recommendedName>
        <fullName evidence="4">Repetin</fullName>
    </recommendedName>
</protein>
<sequence length="189" mass="19855">MNRTLRTAALLALILTTTATAGVADAATPTKAPDRIVTSALRGSGRMEYPVTTEDIRLTVDAHAAYTSGPTFPTKSWGAFRLSHKIGTGKQAKVYWGDFTVDCLRTGGPTAVVTGTLTRTSPGHPWRTTLPEHARMGVSFYIAPKGAGPSRIGLAAPSPKGQPTLTKCMASATDARVIAGGYTLRDRVG</sequence>
<reference evidence="2 3" key="1">
    <citation type="journal article" date="2019" name="Microb. Cell Fact.">
        <title>Exploring novel herbicidin analogues by transcriptional regulator overexpression and MS/MS molecular networking.</title>
        <authorList>
            <person name="Shi Y."/>
            <person name="Gu R."/>
            <person name="Li Y."/>
            <person name="Wang X."/>
            <person name="Ren W."/>
            <person name="Li X."/>
            <person name="Wang L."/>
            <person name="Xie Y."/>
            <person name="Hong B."/>
        </authorList>
    </citation>
    <scope>NUCLEOTIDE SEQUENCE [LARGE SCALE GENOMIC DNA]</scope>
    <source>
        <strain evidence="2 3">US-43</strain>
    </source>
</reference>
<keyword evidence="3" id="KW-1185">Reference proteome</keyword>
<feature type="chain" id="PRO_5038423344" description="Repetin" evidence="1">
    <location>
        <begin position="22"/>
        <end position="189"/>
    </location>
</feature>
<proteinExistence type="predicted"/>
<feature type="signal peptide" evidence="1">
    <location>
        <begin position="1"/>
        <end position="21"/>
    </location>
</feature>
<dbReference type="AlphaFoldDB" id="A0A5N5WGA8"/>
<comment type="caution">
    <text evidence="2">The sequence shown here is derived from an EMBL/GenBank/DDBJ whole genome shotgun (WGS) entry which is preliminary data.</text>
</comment>
<evidence type="ECO:0008006" key="4">
    <source>
        <dbReference type="Google" id="ProtNLM"/>
    </source>
</evidence>
<dbReference type="RefSeq" id="WP_152262424.1">
    <property type="nucleotide sequence ID" value="NZ_VOKX01000007.1"/>
</dbReference>
<evidence type="ECO:0000313" key="3">
    <source>
        <dbReference type="Proteomes" id="UP000327000"/>
    </source>
</evidence>
<dbReference type="Proteomes" id="UP000327000">
    <property type="component" value="Unassembled WGS sequence"/>
</dbReference>
<name>A0A5N5WGA8_STRMB</name>
<evidence type="ECO:0000256" key="1">
    <source>
        <dbReference type="SAM" id="SignalP"/>
    </source>
</evidence>
<evidence type="ECO:0000313" key="2">
    <source>
        <dbReference type="EMBL" id="KAB7851246.1"/>
    </source>
</evidence>
<dbReference type="OrthoDB" id="3538439at2"/>
<accession>A0A5N5WGA8</accession>